<evidence type="ECO:0000313" key="1">
    <source>
        <dbReference type="EMBL" id="KTC93785.1"/>
    </source>
</evidence>
<dbReference type="PATRIC" id="fig|1212489.4.peg.136"/>
<organism evidence="1 2">
    <name type="scientific">Legionella drozanskii LLAP-1</name>
    <dbReference type="NCBI Taxonomy" id="1212489"/>
    <lineage>
        <taxon>Bacteria</taxon>
        <taxon>Pseudomonadati</taxon>
        <taxon>Pseudomonadota</taxon>
        <taxon>Gammaproteobacteria</taxon>
        <taxon>Legionellales</taxon>
        <taxon>Legionellaceae</taxon>
        <taxon>Legionella</taxon>
    </lineage>
</organism>
<name>A0A0W0TDW4_9GAMM</name>
<evidence type="ECO:0000313" key="2">
    <source>
        <dbReference type="Proteomes" id="UP000054736"/>
    </source>
</evidence>
<comment type="caution">
    <text evidence="1">The sequence shown here is derived from an EMBL/GenBank/DDBJ whole genome shotgun (WGS) entry which is preliminary data.</text>
</comment>
<dbReference type="STRING" id="1212489.Ldro_0135"/>
<dbReference type="Proteomes" id="UP000054736">
    <property type="component" value="Unassembled WGS sequence"/>
</dbReference>
<dbReference type="RefSeq" id="WP_058494496.1">
    <property type="nucleotide sequence ID" value="NZ_CAAAIU010000006.1"/>
</dbReference>
<keyword evidence="2" id="KW-1185">Reference proteome</keyword>
<reference evidence="1 2" key="1">
    <citation type="submission" date="2015-11" db="EMBL/GenBank/DDBJ databases">
        <title>Genomic analysis of 38 Legionella species identifies large and diverse effector repertoires.</title>
        <authorList>
            <person name="Burstein D."/>
            <person name="Amaro F."/>
            <person name="Zusman T."/>
            <person name="Lifshitz Z."/>
            <person name="Cohen O."/>
            <person name="Gilbert J.A."/>
            <person name="Pupko T."/>
            <person name="Shuman H.A."/>
            <person name="Segal G."/>
        </authorList>
    </citation>
    <scope>NUCLEOTIDE SEQUENCE [LARGE SCALE GENOMIC DNA]</scope>
    <source>
        <strain evidence="1 2">ATCC 700990</strain>
    </source>
</reference>
<sequence>MANFSFAKPCIYNGSCFKLNNQHNQSAEIVCHSKYNGFFPVEAAGNSDGSTQFDISLNDGMGSPEPGQLQCEINFPGNEASHSFSFHNPFWGPTMEFTLLSARKMTIVAYDKWGSNQKYFDFSW</sequence>
<gene>
    <name evidence="1" type="ORF">Ldro_0135</name>
</gene>
<accession>A0A0W0TDW4</accession>
<proteinExistence type="predicted"/>
<dbReference type="AlphaFoldDB" id="A0A0W0TDW4"/>
<dbReference type="EMBL" id="LNXY01000001">
    <property type="protein sequence ID" value="KTC93785.1"/>
    <property type="molecule type" value="Genomic_DNA"/>
</dbReference>
<protein>
    <submittedName>
        <fullName evidence="1">Uncharacterized protein</fullName>
    </submittedName>
</protein>